<sequence>MRRFAGKTAAVVGGSRGFGEGIVRALASEGAAVWALGREATRLAALKQSVAGVQTLRADVTEVNTAPETLRATRPDILVLNAGATPTMAPVHQQSWEQFARTWETDVHMTFAFGKEALLQPLAPGSTVLIISSGAAIGGSPLSGAYAGAKRMQWLLAQYLQRESDALERGIRFVALLPNQISAATQLGRTAAAAYSAAQGLSEEAFLARMGAPLTPEHVGSAVVALVTEPEYQRGLVLRVTSQGVAAFEGQAAVPA</sequence>
<gene>
    <name evidence="3" type="ORF">SE17_27390</name>
</gene>
<dbReference type="InterPro" id="IPR002347">
    <property type="entry name" value="SDR_fam"/>
</dbReference>
<dbReference type="SUPFAM" id="SSF51735">
    <property type="entry name" value="NAD(P)-binding Rossmann-fold domains"/>
    <property type="match status" value="1"/>
</dbReference>
<comment type="similarity">
    <text evidence="1">Belongs to the short-chain dehydrogenases/reductases (SDR) family.</text>
</comment>
<keyword evidence="4" id="KW-1185">Reference proteome</keyword>
<name>A0A0P9H8U7_9CHLR</name>
<evidence type="ECO:0000313" key="4">
    <source>
        <dbReference type="Proteomes" id="UP000050509"/>
    </source>
</evidence>
<dbReference type="PATRIC" id="fig|186479.3.peg.1799"/>
<comment type="caution">
    <text evidence="3">The sequence shown here is derived from an EMBL/GenBank/DDBJ whole genome shotgun (WGS) entry which is preliminary data.</text>
</comment>
<evidence type="ECO:0000313" key="3">
    <source>
        <dbReference type="EMBL" id="KPV50362.1"/>
    </source>
</evidence>
<accession>A0A0P9H8U7</accession>
<dbReference type="AlphaFoldDB" id="A0A0P9H8U7"/>
<dbReference type="InterPro" id="IPR036291">
    <property type="entry name" value="NAD(P)-bd_dom_sf"/>
</dbReference>
<proteinExistence type="inferred from homology"/>
<evidence type="ECO:0000256" key="2">
    <source>
        <dbReference type="ARBA" id="ARBA00023002"/>
    </source>
</evidence>
<dbReference type="CDD" id="cd05233">
    <property type="entry name" value="SDR_c"/>
    <property type="match status" value="1"/>
</dbReference>
<dbReference type="PANTHER" id="PTHR43669">
    <property type="entry name" value="5-KETO-D-GLUCONATE 5-REDUCTASE"/>
    <property type="match status" value="1"/>
</dbReference>
<protein>
    <recommendedName>
        <fullName evidence="5">Short-chain dehydrogenase</fullName>
    </recommendedName>
</protein>
<dbReference type="Pfam" id="PF13561">
    <property type="entry name" value="adh_short_C2"/>
    <property type="match status" value="1"/>
</dbReference>
<dbReference type="EMBL" id="LJCR01001437">
    <property type="protein sequence ID" value="KPV50362.1"/>
    <property type="molecule type" value="Genomic_DNA"/>
</dbReference>
<evidence type="ECO:0008006" key="5">
    <source>
        <dbReference type="Google" id="ProtNLM"/>
    </source>
</evidence>
<dbReference type="GO" id="GO:0016491">
    <property type="term" value="F:oxidoreductase activity"/>
    <property type="evidence" value="ECO:0007669"/>
    <property type="project" value="UniProtKB-KW"/>
</dbReference>
<dbReference type="PRINTS" id="PR00081">
    <property type="entry name" value="GDHRDH"/>
</dbReference>
<dbReference type="Proteomes" id="UP000050509">
    <property type="component" value="Unassembled WGS sequence"/>
</dbReference>
<dbReference type="Gene3D" id="3.40.50.720">
    <property type="entry name" value="NAD(P)-binding Rossmann-like Domain"/>
    <property type="match status" value="1"/>
</dbReference>
<reference evidence="3 4" key="1">
    <citation type="submission" date="2015-09" db="EMBL/GenBank/DDBJ databases">
        <title>Draft genome sequence of Kouleothrix aurantiaca JCM 19913.</title>
        <authorList>
            <person name="Hemp J."/>
        </authorList>
    </citation>
    <scope>NUCLEOTIDE SEQUENCE [LARGE SCALE GENOMIC DNA]</scope>
    <source>
        <strain evidence="3 4">COM-B</strain>
    </source>
</reference>
<keyword evidence="2" id="KW-0560">Oxidoreductase</keyword>
<dbReference type="PANTHER" id="PTHR43669:SF6">
    <property type="entry name" value="DECAPRENYLPHOSPHORYL-2-KETO-BETA-D-ERYTHRO-PENTOSE REDUCTASE"/>
    <property type="match status" value="1"/>
</dbReference>
<organism evidence="3 4">
    <name type="scientific">Kouleothrix aurantiaca</name>
    <dbReference type="NCBI Taxonomy" id="186479"/>
    <lineage>
        <taxon>Bacteria</taxon>
        <taxon>Bacillati</taxon>
        <taxon>Chloroflexota</taxon>
        <taxon>Chloroflexia</taxon>
        <taxon>Chloroflexales</taxon>
        <taxon>Roseiflexineae</taxon>
        <taxon>Roseiflexaceae</taxon>
        <taxon>Kouleothrix</taxon>
    </lineage>
</organism>
<evidence type="ECO:0000256" key="1">
    <source>
        <dbReference type="ARBA" id="ARBA00006484"/>
    </source>
</evidence>